<sequence>MISDTEGATCSLYSAEECERIAREAALRYVKNGTPGITRKRSGKGFAYYYPDGSLIKDKMVLTRIKSLAIPPAYQRVWICPYANGHIQATGYDARNRKQYRYHSLWQQERQKNKFQLMVYFGQAIPLIRAHIDEQLNKTLTLSKSQIICAIIYLMDNYYIRIGNTVYARENKSYGLTTLRKKHIRLEKNKATLKFIGKNAKPWHIVLKDRKILRVLKKCEEIPGYELFKYKDENNALNVITSQEINAYLQALTNHSFTAKDFRTWAACRETFKRLIMLEELSENSSLKQVIADVSQLLGHTPAICLKSYIFGDIITCWQEGMLQLWIEEIRRKKENYDDDQLLLLWLQQHLK</sequence>
<keyword evidence="6" id="KW-0413">Isomerase</keyword>
<dbReference type="PROSITE" id="PS52038">
    <property type="entry name" value="TOPO_IB_2"/>
    <property type="match status" value="1"/>
</dbReference>
<dbReference type="PRINTS" id="PR00416">
    <property type="entry name" value="EUTPISMRASEI"/>
</dbReference>
<dbReference type="InterPro" id="IPR049331">
    <property type="entry name" value="Top1B_N_bact"/>
</dbReference>
<dbReference type="Gene3D" id="3.90.15.10">
    <property type="entry name" value="Topoisomerase I, Chain A, domain 3"/>
    <property type="match status" value="1"/>
</dbReference>
<comment type="catalytic activity">
    <reaction evidence="1">
        <text>ATP-independent breakage of single-stranded DNA, followed by passage and rejoining.</text>
        <dbReference type="EC" id="5.6.2.1"/>
    </reaction>
</comment>
<gene>
    <name evidence="9" type="ORF">ACFORL_11775</name>
</gene>
<dbReference type="InterPro" id="IPR001631">
    <property type="entry name" value="TopoI"/>
</dbReference>
<protein>
    <recommendedName>
        <fullName evidence="3">DNA topoisomerase</fullName>
        <ecNumber evidence="3">5.6.2.1</ecNumber>
    </recommendedName>
</protein>
<dbReference type="SUPFAM" id="SSF55869">
    <property type="entry name" value="DNA topoisomerase I domain"/>
    <property type="match status" value="1"/>
</dbReference>
<evidence type="ECO:0000256" key="2">
    <source>
        <dbReference type="ARBA" id="ARBA00006645"/>
    </source>
</evidence>
<dbReference type="Gene3D" id="3.30.66.10">
    <property type="entry name" value="DNA topoisomerase I domain"/>
    <property type="match status" value="1"/>
</dbReference>
<dbReference type="Pfam" id="PF01028">
    <property type="entry name" value="Topoisom_I"/>
    <property type="match status" value="1"/>
</dbReference>
<dbReference type="Pfam" id="PF21338">
    <property type="entry name" value="Top1B_N_bact"/>
    <property type="match status" value="1"/>
</dbReference>
<evidence type="ECO:0000256" key="5">
    <source>
        <dbReference type="ARBA" id="ARBA00023125"/>
    </source>
</evidence>
<evidence type="ECO:0000313" key="9">
    <source>
        <dbReference type="EMBL" id="MFC3909749.1"/>
    </source>
</evidence>
<dbReference type="InterPro" id="IPR035447">
    <property type="entry name" value="DNA_topo_I_N_sf"/>
</dbReference>
<proteinExistence type="inferred from homology"/>
<reference evidence="10" key="1">
    <citation type="journal article" date="2019" name="Int. J. Syst. Evol. Microbiol.">
        <title>The Global Catalogue of Microorganisms (GCM) 10K type strain sequencing project: providing services to taxonomists for standard genome sequencing and annotation.</title>
        <authorList>
            <consortium name="The Broad Institute Genomics Platform"/>
            <consortium name="The Broad Institute Genome Sequencing Center for Infectious Disease"/>
            <person name="Wu L."/>
            <person name="Ma J."/>
        </authorList>
    </citation>
    <scope>NUCLEOTIDE SEQUENCE [LARGE SCALE GENOMIC DNA]</scope>
    <source>
        <strain evidence="10">CCUG 59858</strain>
    </source>
</reference>
<dbReference type="EMBL" id="JBHSAB010000029">
    <property type="protein sequence ID" value="MFC3909749.1"/>
    <property type="molecule type" value="Genomic_DNA"/>
</dbReference>
<dbReference type="RefSeq" id="WP_382344264.1">
    <property type="nucleotide sequence ID" value="NZ_JBHSAB010000029.1"/>
</dbReference>
<evidence type="ECO:0000256" key="3">
    <source>
        <dbReference type="ARBA" id="ARBA00012891"/>
    </source>
</evidence>
<evidence type="ECO:0000256" key="1">
    <source>
        <dbReference type="ARBA" id="ARBA00000213"/>
    </source>
</evidence>
<comment type="caution">
    <text evidence="9">The sequence shown here is derived from an EMBL/GenBank/DDBJ whole genome shotgun (WGS) entry which is preliminary data.</text>
</comment>
<dbReference type="InterPro" id="IPR011010">
    <property type="entry name" value="DNA_brk_join_enz"/>
</dbReference>
<organism evidence="9 10">
    <name type="scientific">Legionella dresdenensis</name>
    <dbReference type="NCBI Taxonomy" id="450200"/>
    <lineage>
        <taxon>Bacteria</taxon>
        <taxon>Pseudomonadati</taxon>
        <taxon>Pseudomonadota</taxon>
        <taxon>Gammaproteobacteria</taxon>
        <taxon>Legionellales</taxon>
        <taxon>Legionellaceae</taxon>
        <taxon>Legionella</taxon>
    </lineage>
</organism>
<evidence type="ECO:0000313" key="10">
    <source>
        <dbReference type="Proteomes" id="UP001595758"/>
    </source>
</evidence>
<name>A0ABV8CHN6_9GAMM</name>
<feature type="domain" description="DNA topoisomerase I catalytic core eukaryotic-type" evidence="7">
    <location>
        <begin position="105"/>
        <end position="304"/>
    </location>
</feature>
<comment type="similarity">
    <text evidence="2">Belongs to the type IB topoisomerase family.</text>
</comment>
<dbReference type="Gene3D" id="1.10.132.120">
    <property type="match status" value="1"/>
</dbReference>
<accession>A0ABV8CHN6</accession>
<dbReference type="EC" id="5.6.2.1" evidence="3"/>
<dbReference type="InterPro" id="IPR014711">
    <property type="entry name" value="TopoI_cat_a-hlx-sub_euk"/>
</dbReference>
<keyword evidence="5" id="KW-0238">DNA-binding</keyword>
<dbReference type="InterPro" id="IPR013500">
    <property type="entry name" value="TopoI_cat_euk"/>
</dbReference>
<evidence type="ECO:0000256" key="6">
    <source>
        <dbReference type="ARBA" id="ARBA00023235"/>
    </source>
</evidence>
<evidence type="ECO:0000259" key="8">
    <source>
        <dbReference type="Pfam" id="PF21338"/>
    </source>
</evidence>
<evidence type="ECO:0000256" key="4">
    <source>
        <dbReference type="ARBA" id="ARBA00023029"/>
    </source>
</evidence>
<evidence type="ECO:0000259" key="7">
    <source>
        <dbReference type="Pfam" id="PF01028"/>
    </source>
</evidence>
<keyword evidence="4" id="KW-0799">Topoisomerase</keyword>
<keyword evidence="10" id="KW-1185">Reference proteome</keyword>
<dbReference type="Proteomes" id="UP001595758">
    <property type="component" value="Unassembled WGS sequence"/>
</dbReference>
<dbReference type="SUPFAM" id="SSF56349">
    <property type="entry name" value="DNA breaking-rejoining enzymes"/>
    <property type="match status" value="1"/>
</dbReference>
<feature type="domain" description="DNA topoisomerase IB N-terminal" evidence="8">
    <location>
        <begin position="45"/>
        <end position="93"/>
    </location>
</feature>